<dbReference type="PROSITE" id="PS00211">
    <property type="entry name" value="ABC_TRANSPORTER_1"/>
    <property type="match status" value="1"/>
</dbReference>
<evidence type="ECO:0000256" key="4">
    <source>
        <dbReference type="ARBA" id="ARBA00022840"/>
    </source>
</evidence>
<accession>A0A4Y9SDK6</accession>
<keyword evidence="4 9" id="KW-0067">ATP-binding</keyword>
<dbReference type="PROSITE" id="PS50893">
    <property type="entry name" value="ABC_TRANSPORTER_2"/>
    <property type="match status" value="1"/>
</dbReference>
<keyword evidence="6" id="KW-0046">Antibiotic resistance</keyword>
<dbReference type="GO" id="GO:0005524">
    <property type="term" value="F:ATP binding"/>
    <property type="evidence" value="ECO:0007669"/>
    <property type="project" value="UniProtKB-KW"/>
</dbReference>
<dbReference type="PANTHER" id="PTHR42798:SF2">
    <property type="entry name" value="ABC TRANSPORTER ATP-BINDING PROTEIN MG467-RELATED"/>
    <property type="match status" value="1"/>
</dbReference>
<evidence type="ECO:0000313" key="10">
    <source>
        <dbReference type="Proteomes" id="UP000297729"/>
    </source>
</evidence>
<evidence type="ECO:0000256" key="2">
    <source>
        <dbReference type="ARBA" id="ARBA00022475"/>
    </source>
</evidence>
<proteinExistence type="inferred from homology"/>
<feature type="domain" description="ABC transporter" evidence="8">
    <location>
        <begin position="2"/>
        <end position="219"/>
    </location>
</feature>
<dbReference type="GO" id="GO:0022857">
    <property type="term" value="F:transmembrane transporter activity"/>
    <property type="evidence" value="ECO:0007669"/>
    <property type="project" value="UniProtKB-ARBA"/>
</dbReference>
<dbReference type="CDD" id="cd03255">
    <property type="entry name" value="ABC_MJ0796_LolCDE_FtsE"/>
    <property type="match status" value="1"/>
</dbReference>
<name>A0A4Y9SDK6_9BURK</name>
<keyword evidence="5" id="KW-1133">Transmembrane helix</keyword>
<dbReference type="SUPFAM" id="SSF52540">
    <property type="entry name" value="P-loop containing nucleoside triphosphate hydrolases"/>
    <property type="match status" value="1"/>
</dbReference>
<dbReference type="Pfam" id="PF00005">
    <property type="entry name" value="ABC_tran"/>
    <property type="match status" value="1"/>
</dbReference>
<protein>
    <submittedName>
        <fullName evidence="9">ABC transporter ATP-binding protein</fullName>
    </submittedName>
</protein>
<keyword evidence="1" id="KW-0813">Transport</keyword>
<dbReference type="InterPro" id="IPR017871">
    <property type="entry name" value="ABC_transporter-like_CS"/>
</dbReference>
<dbReference type="GO" id="GO:0016887">
    <property type="term" value="F:ATP hydrolysis activity"/>
    <property type="evidence" value="ECO:0007669"/>
    <property type="project" value="InterPro"/>
</dbReference>
<comment type="similarity">
    <text evidence="7">Belongs to the ABC transporter superfamily. Macrolide exporter (TC 3.A.1.122) family.</text>
</comment>
<evidence type="ECO:0000256" key="3">
    <source>
        <dbReference type="ARBA" id="ARBA00022741"/>
    </source>
</evidence>
<keyword evidence="10" id="KW-1185">Reference proteome</keyword>
<dbReference type="Proteomes" id="UP000297729">
    <property type="component" value="Unassembled WGS sequence"/>
</dbReference>
<evidence type="ECO:0000313" key="9">
    <source>
        <dbReference type="EMBL" id="TFW20494.1"/>
    </source>
</evidence>
<dbReference type="GO" id="GO:0046677">
    <property type="term" value="P:response to antibiotic"/>
    <property type="evidence" value="ECO:0007669"/>
    <property type="project" value="UniProtKB-KW"/>
</dbReference>
<sequence>MIRLNKVSKTYQTDKVETLALKDIDLHIEKSEFVSIMGPSGCGKSTLLNLIGLLDQPGTGSIHVAGTPVASYKDKHVARLRNQTFGFIFQSFHLINDLRVIDNVELPLLYRNVSNKKRQRLAREALEKVGLGARMDHYPNQLSGGQQQRVAIARAIVGQPQVLLADEPTGNLDSKMGQEVMDILHQLHGEGSTIVMVTHNEQEARQAGRIVRVFDGQLVA</sequence>
<dbReference type="InterPro" id="IPR027417">
    <property type="entry name" value="P-loop_NTPase"/>
</dbReference>
<evidence type="ECO:0000256" key="6">
    <source>
        <dbReference type="ARBA" id="ARBA00023251"/>
    </source>
</evidence>
<evidence type="ECO:0000256" key="5">
    <source>
        <dbReference type="ARBA" id="ARBA00022989"/>
    </source>
</evidence>
<dbReference type="SMART" id="SM00382">
    <property type="entry name" value="AAA"/>
    <property type="match status" value="1"/>
</dbReference>
<evidence type="ECO:0000256" key="1">
    <source>
        <dbReference type="ARBA" id="ARBA00022448"/>
    </source>
</evidence>
<keyword evidence="3" id="KW-0547">Nucleotide-binding</keyword>
<dbReference type="FunFam" id="3.40.50.300:FF:000032">
    <property type="entry name" value="Export ABC transporter ATP-binding protein"/>
    <property type="match status" value="1"/>
</dbReference>
<dbReference type="OrthoDB" id="581709at2"/>
<keyword evidence="5" id="KW-0472">Membrane</keyword>
<comment type="caution">
    <text evidence="9">The sequence shown here is derived from an EMBL/GenBank/DDBJ whole genome shotgun (WGS) entry which is preliminary data.</text>
</comment>
<keyword evidence="2" id="KW-1003">Cell membrane</keyword>
<dbReference type="AlphaFoldDB" id="A0A4Y9SDK6"/>
<keyword evidence="5" id="KW-0812">Transmembrane</keyword>
<dbReference type="InterPro" id="IPR003593">
    <property type="entry name" value="AAA+_ATPase"/>
</dbReference>
<evidence type="ECO:0000259" key="8">
    <source>
        <dbReference type="PROSITE" id="PS50893"/>
    </source>
</evidence>
<evidence type="ECO:0000256" key="7">
    <source>
        <dbReference type="ARBA" id="ARBA00038388"/>
    </source>
</evidence>
<dbReference type="Gene3D" id="3.40.50.300">
    <property type="entry name" value="P-loop containing nucleotide triphosphate hydrolases"/>
    <property type="match status" value="1"/>
</dbReference>
<reference evidence="9 10" key="1">
    <citation type="submission" date="2019-03" db="EMBL/GenBank/DDBJ databases">
        <title>Draft Genome Sequence of Duganella callidus sp. nov., a Novel Duganella Species Isolated from Cultivated Soil.</title>
        <authorList>
            <person name="Raths R."/>
            <person name="Peta V."/>
            <person name="Bucking H."/>
        </authorList>
    </citation>
    <scope>NUCLEOTIDE SEQUENCE [LARGE SCALE GENOMIC DNA]</scope>
    <source>
        <strain evidence="9 10">DN04</strain>
    </source>
</reference>
<dbReference type="PANTHER" id="PTHR42798">
    <property type="entry name" value="LIPOPROTEIN-RELEASING SYSTEM ATP-BINDING PROTEIN LOLD"/>
    <property type="match status" value="1"/>
</dbReference>
<dbReference type="RefSeq" id="WP_135202312.1">
    <property type="nucleotide sequence ID" value="NZ_SPVG01000148.1"/>
</dbReference>
<dbReference type="InterPro" id="IPR003439">
    <property type="entry name" value="ABC_transporter-like_ATP-bd"/>
</dbReference>
<dbReference type="EMBL" id="SPVG01000148">
    <property type="protein sequence ID" value="TFW20494.1"/>
    <property type="molecule type" value="Genomic_DNA"/>
</dbReference>
<dbReference type="InterPro" id="IPR017911">
    <property type="entry name" value="MacB-like_ATP-bd"/>
</dbReference>
<dbReference type="GO" id="GO:0098796">
    <property type="term" value="C:membrane protein complex"/>
    <property type="evidence" value="ECO:0007669"/>
    <property type="project" value="UniProtKB-ARBA"/>
</dbReference>
<organism evidence="9 10">
    <name type="scientific">Duganella callida</name>
    <dbReference type="NCBI Taxonomy" id="2561932"/>
    <lineage>
        <taxon>Bacteria</taxon>
        <taxon>Pseudomonadati</taxon>
        <taxon>Pseudomonadota</taxon>
        <taxon>Betaproteobacteria</taxon>
        <taxon>Burkholderiales</taxon>
        <taxon>Oxalobacteraceae</taxon>
        <taxon>Telluria group</taxon>
        <taxon>Duganella</taxon>
    </lineage>
</organism>
<gene>
    <name evidence="9" type="ORF">E4L98_14730</name>
</gene>